<accession>B9RU13</accession>
<dbReference type="Proteomes" id="UP000008311">
    <property type="component" value="Unassembled WGS sequence"/>
</dbReference>
<dbReference type="KEGG" id="rcu:8259123"/>
<dbReference type="InParanoid" id="B9RU13"/>
<dbReference type="OrthoDB" id="1518325at2759"/>
<dbReference type="AlphaFoldDB" id="B9RU13"/>
<name>B9RU13_RICCO</name>
<dbReference type="InterPro" id="IPR039607">
    <property type="entry name" value="VQ_8/17/18/20/21/25"/>
</dbReference>
<keyword evidence="4" id="KW-1185">Reference proteome</keyword>
<dbReference type="PANTHER" id="PTHR33143">
    <property type="entry name" value="F16F4.1 PROTEIN-RELATED"/>
    <property type="match status" value="1"/>
</dbReference>
<feature type="domain" description="VQ" evidence="2">
    <location>
        <begin position="73"/>
        <end position="98"/>
    </location>
</feature>
<evidence type="ECO:0000313" key="4">
    <source>
        <dbReference type="Proteomes" id="UP000008311"/>
    </source>
</evidence>
<reference evidence="4" key="1">
    <citation type="journal article" date="2010" name="Nat. Biotechnol.">
        <title>Draft genome sequence of the oilseed species Ricinus communis.</title>
        <authorList>
            <person name="Chan A.P."/>
            <person name="Crabtree J."/>
            <person name="Zhao Q."/>
            <person name="Lorenzi H."/>
            <person name="Orvis J."/>
            <person name="Puiu D."/>
            <person name="Melake-Berhan A."/>
            <person name="Jones K.M."/>
            <person name="Redman J."/>
            <person name="Chen G."/>
            <person name="Cahoon E.B."/>
            <person name="Gedil M."/>
            <person name="Stanke M."/>
            <person name="Haas B.J."/>
            <person name="Wortman J.R."/>
            <person name="Fraser-Liggett C.M."/>
            <person name="Ravel J."/>
            <person name="Rabinowicz P.D."/>
        </authorList>
    </citation>
    <scope>NUCLEOTIDE SEQUENCE [LARGE SCALE GENOMIC DNA]</scope>
    <source>
        <strain evidence="4">cv. Hale</strain>
    </source>
</reference>
<dbReference type="eggNOG" id="ENOG502S2J0">
    <property type="taxonomic scope" value="Eukaryota"/>
</dbReference>
<dbReference type="EMBL" id="EQ973815">
    <property type="protein sequence ID" value="EEF45132.1"/>
    <property type="molecule type" value="Genomic_DNA"/>
</dbReference>
<proteinExistence type="predicted"/>
<dbReference type="Pfam" id="PF05678">
    <property type="entry name" value="VQ"/>
    <property type="match status" value="1"/>
</dbReference>
<dbReference type="InterPro" id="IPR008889">
    <property type="entry name" value="VQ"/>
</dbReference>
<evidence type="ECO:0000313" key="3">
    <source>
        <dbReference type="EMBL" id="EEF45132.1"/>
    </source>
</evidence>
<dbReference type="GO" id="GO:0005634">
    <property type="term" value="C:nucleus"/>
    <property type="evidence" value="ECO:0000318"/>
    <property type="project" value="GO_Central"/>
</dbReference>
<organism evidence="3 4">
    <name type="scientific">Ricinus communis</name>
    <name type="common">Castor bean</name>
    <dbReference type="NCBI Taxonomy" id="3988"/>
    <lineage>
        <taxon>Eukaryota</taxon>
        <taxon>Viridiplantae</taxon>
        <taxon>Streptophyta</taxon>
        <taxon>Embryophyta</taxon>
        <taxon>Tracheophyta</taxon>
        <taxon>Spermatophyta</taxon>
        <taxon>Magnoliopsida</taxon>
        <taxon>eudicotyledons</taxon>
        <taxon>Gunneridae</taxon>
        <taxon>Pentapetalae</taxon>
        <taxon>rosids</taxon>
        <taxon>fabids</taxon>
        <taxon>Malpighiales</taxon>
        <taxon>Euphorbiaceae</taxon>
        <taxon>Acalyphoideae</taxon>
        <taxon>Acalypheae</taxon>
        <taxon>Ricinus</taxon>
    </lineage>
</organism>
<gene>
    <name evidence="3" type="ORF">RCOM_1460090</name>
</gene>
<dbReference type="STRING" id="3988.B9RU13"/>
<feature type="compositionally biased region" description="Low complexity" evidence="1">
    <location>
        <begin position="126"/>
        <end position="139"/>
    </location>
</feature>
<feature type="region of interest" description="Disordered" evidence="1">
    <location>
        <begin position="97"/>
        <end position="139"/>
    </location>
</feature>
<dbReference type="FunCoup" id="B9RU13">
    <property type="interactions" value="247"/>
</dbReference>
<evidence type="ECO:0000256" key="1">
    <source>
        <dbReference type="SAM" id="MobiDB-lite"/>
    </source>
</evidence>
<protein>
    <submittedName>
        <fullName evidence="3">Protein MKS1, putative</fullName>
    </submittedName>
</protein>
<evidence type="ECO:0000259" key="2">
    <source>
        <dbReference type="Pfam" id="PF05678"/>
    </source>
</evidence>
<dbReference type="PANTHER" id="PTHR33143:SF50">
    <property type="entry name" value="PROTEIN MKS1"/>
    <property type="match status" value="1"/>
</dbReference>
<feature type="region of interest" description="Disordered" evidence="1">
    <location>
        <begin position="1"/>
        <end position="67"/>
    </location>
</feature>
<sequence>MDPYQFYTGEKPSPPPLQSSQQPLPRPPPPPQKKQNQIQGPRPTALKVHHDSHKIKKPPLPPPPQQPVIIYAVSPKVIHIKESEFMTVVQRLTGLSSGDFSSGDGQVSPAARLAATEKASPRERNPNNSNPDDGGSDNDLMAMIESVEIGQIPGILSPAPAMLPPVPPGFFSPITDPNFFNDVMLSSSPYGNNYGSNFILSPSSLLSASNILSPLPSPDLFNLLMDL</sequence>